<name>V6SQN1_9FLAO</name>
<dbReference type="OrthoDB" id="957652at2"/>
<dbReference type="RefSeq" id="WP_023578990.1">
    <property type="nucleotide sequence ID" value="NZ_AVGG01000005.1"/>
</dbReference>
<feature type="domain" description="DUF7793" evidence="1">
    <location>
        <begin position="13"/>
        <end position="124"/>
    </location>
</feature>
<keyword evidence="3" id="KW-1185">Reference proteome</keyword>
<dbReference type="Gene3D" id="3.40.970.30">
    <property type="entry name" value="yp_829618.1 like domains"/>
    <property type="match status" value="1"/>
</dbReference>
<evidence type="ECO:0000313" key="3">
    <source>
        <dbReference type="Proteomes" id="UP000018004"/>
    </source>
</evidence>
<sequence>MDADYFENDYARLWIANQILFFEYKENVVLDLEAAQKVVLDRLMIQNEKEYPVLCDVRGIIDSDKAGRDYLAQSGSIMSKAVALLVHPNTSQVMSKFYLEVSKPRVSTRVFTDKNEAVNFLQYFI</sequence>
<dbReference type="Proteomes" id="UP000018004">
    <property type="component" value="Unassembled WGS sequence"/>
</dbReference>
<accession>V6SQN1</accession>
<proteinExistence type="predicted"/>
<dbReference type="AlphaFoldDB" id="V6SQN1"/>
<comment type="caution">
    <text evidence="2">The sequence shown here is derived from an EMBL/GenBank/DDBJ whole genome shotgun (WGS) entry which is preliminary data.</text>
</comment>
<evidence type="ECO:0000259" key="1">
    <source>
        <dbReference type="Pfam" id="PF25056"/>
    </source>
</evidence>
<dbReference type="PATRIC" id="fig|1341181.4.peg.1328"/>
<dbReference type="EMBL" id="AVGG01000005">
    <property type="protein sequence ID" value="ESU28754.1"/>
    <property type="molecule type" value="Genomic_DNA"/>
</dbReference>
<evidence type="ECO:0000313" key="2">
    <source>
        <dbReference type="EMBL" id="ESU28754.1"/>
    </source>
</evidence>
<gene>
    <name evidence="2" type="ORF">FLJC2902T_13490</name>
</gene>
<dbReference type="eggNOG" id="ENOG5030SND">
    <property type="taxonomic scope" value="Bacteria"/>
</dbReference>
<dbReference type="Pfam" id="PF25056">
    <property type="entry name" value="DUF7793"/>
    <property type="match status" value="1"/>
</dbReference>
<dbReference type="InterPro" id="IPR056695">
    <property type="entry name" value="DUF7793"/>
</dbReference>
<organism evidence="2 3">
    <name type="scientific">Flavobacterium limnosediminis JC2902</name>
    <dbReference type="NCBI Taxonomy" id="1341181"/>
    <lineage>
        <taxon>Bacteria</taxon>
        <taxon>Pseudomonadati</taxon>
        <taxon>Bacteroidota</taxon>
        <taxon>Flavobacteriia</taxon>
        <taxon>Flavobacteriales</taxon>
        <taxon>Flavobacteriaceae</taxon>
        <taxon>Flavobacterium</taxon>
    </lineage>
</organism>
<protein>
    <recommendedName>
        <fullName evidence="1">DUF7793 domain-containing protein</fullName>
    </recommendedName>
</protein>
<reference evidence="2 3" key="1">
    <citation type="submission" date="2013-08" db="EMBL/GenBank/DDBJ databases">
        <title>Flavobacterium limnosediminis JC2902 genome sequencing.</title>
        <authorList>
            <person name="Lee K."/>
            <person name="Yi H."/>
            <person name="Park S."/>
            <person name="Chun J."/>
        </authorList>
    </citation>
    <scope>NUCLEOTIDE SEQUENCE [LARGE SCALE GENOMIC DNA]</scope>
    <source>
        <strain evidence="2 3">JC2902</strain>
    </source>
</reference>
<dbReference type="STRING" id="1341181.FLJC2902T_13490"/>